<dbReference type="RefSeq" id="WP_069479206.1">
    <property type="nucleotide sequence ID" value="NZ_CP017111.1"/>
</dbReference>
<gene>
    <name evidence="1" type="ORF">SHALO_2942</name>
</gene>
<organism evidence="1 2">
    <name type="scientific">Sulfurospirillum halorespirans DSM 13726</name>
    <dbReference type="NCBI Taxonomy" id="1193502"/>
    <lineage>
        <taxon>Bacteria</taxon>
        <taxon>Pseudomonadati</taxon>
        <taxon>Campylobacterota</taxon>
        <taxon>Epsilonproteobacteria</taxon>
        <taxon>Campylobacterales</taxon>
        <taxon>Sulfurospirillaceae</taxon>
        <taxon>Sulfurospirillum</taxon>
    </lineage>
</organism>
<reference evidence="2" key="1">
    <citation type="submission" date="2016-08" db="EMBL/GenBank/DDBJ databases">
        <title>Complete genome sequence of the organohalide-respiring Epsilonproteobacterium Sulfurospirillum halorespirans.</title>
        <authorList>
            <person name="Goris T."/>
            <person name="Zimmermann J."/>
            <person name="Schenz B."/>
            <person name="Lemos M."/>
            <person name="Hackermueller J."/>
            <person name="Diekert G."/>
        </authorList>
    </citation>
    <scope>NUCLEOTIDE SEQUENCE [LARGE SCALE GENOMIC DNA]</scope>
    <source>
        <strain>DSM 13726</strain>
        <strain evidence="2">PCE-M2</strain>
    </source>
</reference>
<evidence type="ECO:0008006" key="3">
    <source>
        <dbReference type="Google" id="ProtNLM"/>
    </source>
</evidence>
<dbReference type="Proteomes" id="UP000094609">
    <property type="component" value="Chromosome"/>
</dbReference>
<accession>A0A1D7TP40</accession>
<sequence length="197" mass="22039">MKYPAFFDTTASITLYDPLSEALGAFEEGKITFSYGDVVKSAGHSCPTMAGAYLMMREGLKALYPHTLPERGAVKVFFKERQNEGTTGVIANAFSLITGATDSWGFKGIGGAYKRNDLMVFNADIPLHVRMLRVDTQAFVDVAYDPQKIESDPSLQPLMQKLLTKTLDESEKVLFRELWQKRVAKILENFDKVITIK</sequence>
<proteinExistence type="predicted"/>
<dbReference type="EMBL" id="CP017111">
    <property type="protein sequence ID" value="AOO66694.1"/>
    <property type="molecule type" value="Genomic_DNA"/>
</dbReference>
<evidence type="ECO:0000313" key="2">
    <source>
        <dbReference type="Proteomes" id="UP000094609"/>
    </source>
</evidence>
<dbReference type="PATRIC" id="fig|1193502.14.peg.2978"/>
<keyword evidence="2" id="KW-1185">Reference proteome</keyword>
<dbReference type="AlphaFoldDB" id="A0A1D7TP40"/>
<dbReference type="KEGG" id="shal:SHALO_2942"/>
<name>A0A1D7TP40_9BACT</name>
<evidence type="ECO:0000313" key="1">
    <source>
        <dbReference type="EMBL" id="AOO66694.1"/>
    </source>
</evidence>
<dbReference type="Gene3D" id="3.30.1330.130">
    <property type="match status" value="1"/>
</dbReference>
<dbReference type="STRING" id="1193502.SHALO_2942"/>
<protein>
    <recommendedName>
        <fullName evidence="3">Formylmethanofuran dehydrogenase subunit E domain-containing protein</fullName>
    </recommendedName>
</protein>